<gene>
    <name evidence="2" type="ORF">AWB67_04941</name>
</gene>
<feature type="compositionally biased region" description="Basic and acidic residues" evidence="1">
    <location>
        <begin position="53"/>
        <end position="89"/>
    </location>
</feature>
<feature type="compositionally biased region" description="Basic and acidic residues" evidence="1">
    <location>
        <begin position="169"/>
        <end position="185"/>
    </location>
</feature>
<evidence type="ECO:0000313" key="3">
    <source>
        <dbReference type="Proteomes" id="UP000054925"/>
    </source>
</evidence>
<evidence type="ECO:0000256" key="1">
    <source>
        <dbReference type="SAM" id="MobiDB-lite"/>
    </source>
</evidence>
<organism evidence="2 3">
    <name type="scientific">Caballeronia terrestris</name>
    <dbReference type="NCBI Taxonomy" id="1226301"/>
    <lineage>
        <taxon>Bacteria</taxon>
        <taxon>Pseudomonadati</taxon>
        <taxon>Pseudomonadota</taxon>
        <taxon>Betaproteobacteria</taxon>
        <taxon>Burkholderiales</taxon>
        <taxon>Burkholderiaceae</taxon>
        <taxon>Caballeronia</taxon>
    </lineage>
</organism>
<reference evidence="2" key="1">
    <citation type="submission" date="2016-01" db="EMBL/GenBank/DDBJ databases">
        <authorList>
            <person name="Peeters C."/>
        </authorList>
    </citation>
    <scope>NUCLEOTIDE SEQUENCE [LARGE SCALE GENOMIC DNA]</scope>
    <source>
        <strain evidence="2">LMG 22937</strain>
    </source>
</reference>
<dbReference type="EMBL" id="FCOL02000037">
    <property type="protein sequence ID" value="SAL76506.1"/>
    <property type="molecule type" value="Genomic_DNA"/>
</dbReference>
<evidence type="ECO:0000313" key="2">
    <source>
        <dbReference type="EMBL" id="SAL76506.1"/>
    </source>
</evidence>
<accession>A0A158K5W5</accession>
<feature type="region of interest" description="Disordered" evidence="1">
    <location>
        <begin position="137"/>
        <end position="210"/>
    </location>
</feature>
<sequence length="239" mass="28377">MGIAEQERRHVRVRREVRAEHERHHQQAPAGMRASQQQREIGEPQRRRRRQRRHEEQLRHERDGDQSACRHERDPPRCEARDERAERHADHRRAGHASEDHRHRSGCVFGLDEASCCRCGERPETAQCCAQERAPEQHDGEIRRERGQQVRREQHRGEQQEHMTTIHAPRTEHQSGCRDRSDYPRRRDHQPGGSRQHVQFAGDVRQQADRQKFRRDERECAGCHRCYGEPLAQGRRCVA</sequence>
<comment type="caution">
    <text evidence="2">The sequence shown here is derived from an EMBL/GenBank/DDBJ whole genome shotgun (WGS) entry which is preliminary data.</text>
</comment>
<feature type="region of interest" description="Disordered" evidence="1">
    <location>
        <begin position="1"/>
        <end position="101"/>
    </location>
</feature>
<name>A0A158K5W5_9BURK</name>
<feature type="compositionally biased region" description="Basic and acidic residues" evidence="1">
    <location>
        <begin position="137"/>
        <end position="161"/>
    </location>
</feature>
<dbReference type="AlphaFoldDB" id="A0A158K5W5"/>
<keyword evidence="3" id="KW-1185">Reference proteome</keyword>
<feature type="compositionally biased region" description="Basic and acidic residues" evidence="1">
    <location>
        <begin position="1"/>
        <end position="25"/>
    </location>
</feature>
<proteinExistence type="predicted"/>
<protein>
    <submittedName>
        <fullName evidence="2">Uncharacterized protein</fullName>
    </submittedName>
</protein>
<dbReference type="Proteomes" id="UP000054925">
    <property type="component" value="Unassembled WGS sequence"/>
</dbReference>